<accession>A0ACC2TTD4</accession>
<reference evidence="1" key="1">
    <citation type="submission" date="2022-04" db="EMBL/GenBank/DDBJ databases">
        <title>Genome of the entomopathogenic fungus Entomophthora muscae.</title>
        <authorList>
            <person name="Elya C."/>
            <person name="Lovett B.R."/>
            <person name="Lee E."/>
            <person name="Macias A.M."/>
            <person name="Hajek A.E."/>
            <person name="De Bivort B.L."/>
            <person name="Kasson M.T."/>
            <person name="De Fine Licht H.H."/>
            <person name="Stajich J.E."/>
        </authorList>
    </citation>
    <scope>NUCLEOTIDE SEQUENCE</scope>
    <source>
        <strain evidence="1">Berkeley</strain>
    </source>
</reference>
<protein>
    <submittedName>
        <fullName evidence="1">Uncharacterized protein</fullName>
    </submittedName>
</protein>
<dbReference type="EMBL" id="QTSX02002168">
    <property type="protein sequence ID" value="KAJ9077978.1"/>
    <property type="molecule type" value="Genomic_DNA"/>
</dbReference>
<dbReference type="Proteomes" id="UP001165960">
    <property type="component" value="Unassembled WGS sequence"/>
</dbReference>
<comment type="caution">
    <text evidence="1">The sequence shown here is derived from an EMBL/GenBank/DDBJ whole genome shotgun (WGS) entry which is preliminary data.</text>
</comment>
<sequence length="379" mass="42208">MSEMKKVVKNPLPSATIASDEVLSLKDLLRKVDVREMRSLFSGLKVPLPSDIDHYYTSGESRQYMLAEIALNRVLLPDFNRKRALNVGQLDNNLPVNPHKFDSWGIRIQTPPLQTVKMMKFYAAAAYCKVERLVGWKCGENCDSLTKGSHVDGYLSNEKEKTAGYVALNHEAKLITLSYRGSSNMNNWFDNAQMILEPFTLAPISDAEKYGPLEIHKGFQSMTRSLLNQTIDTLSPLLEKYPNYHVAITGHSAGGAIAALTTAALGGNGLVPFNRMILTTFGQPRVGSPAFTSYLNSKPLFCARVTNGVDPVNVLPTQEMGFHHQHSEFFLSRVNGTDYVNVCEQTTNAEDPDCARINALEKRARGHYEYFGTMNTECT</sequence>
<organism evidence="1 2">
    <name type="scientific">Entomophthora muscae</name>
    <dbReference type="NCBI Taxonomy" id="34485"/>
    <lineage>
        <taxon>Eukaryota</taxon>
        <taxon>Fungi</taxon>
        <taxon>Fungi incertae sedis</taxon>
        <taxon>Zoopagomycota</taxon>
        <taxon>Entomophthoromycotina</taxon>
        <taxon>Entomophthoromycetes</taxon>
        <taxon>Entomophthorales</taxon>
        <taxon>Entomophthoraceae</taxon>
        <taxon>Entomophthora</taxon>
    </lineage>
</organism>
<evidence type="ECO:0000313" key="2">
    <source>
        <dbReference type="Proteomes" id="UP001165960"/>
    </source>
</evidence>
<proteinExistence type="predicted"/>
<name>A0ACC2TTD4_9FUNG</name>
<keyword evidence="2" id="KW-1185">Reference proteome</keyword>
<gene>
    <name evidence="1" type="ORF">DSO57_1011270</name>
</gene>
<evidence type="ECO:0000313" key="1">
    <source>
        <dbReference type="EMBL" id="KAJ9077978.1"/>
    </source>
</evidence>